<keyword evidence="7" id="KW-1185">Reference proteome</keyword>
<dbReference type="InterPro" id="IPR013341">
    <property type="entry name" value="Mandelate_racemase_N_dom"/>
</dbReference>
<dbReference type="Pfam" id="PF02746">
    <property type="entry name" value="MR_MLE_N"/>
    <property type="match status" value="1"/>
</dbReference>
<dbReference type="SUPFAM" id="SSF51604">
    <property type="entry name" value="Enolase C-terminal domain-like"/>
    <property type="match status" value="1"/>
</dbReference>
<dbReference type="Gene3D" id="3.20.20.120">
    <property type="entry name" value="Enolase-like C-terminal domain"/>
    <property type="match status" value="1"/>
</dbReference>
<evidence type="ECO:0000259" key="4">
    <source>
        <dbReference type="Pfam" id="PF02746"/>
    </source>
</evidence>
<dbReference type="GO" id="GO:0016052">
    <property type="term" value="P:carbohydrate catabolic process"/>
    <property type="evidence" value="ECO:0007669"/>
    <property type="project" value="TreeGrafter"/>
</dbReference>
<dbReference type="GO" id="GO:0016836">
    <property type="term" value="F:hydro-lyase activity"/>
    <property type="evidence" value="ECO:0007669"/>
    <property type="project" value="TreeGrafter"/>
</dbReference>
<dbReference type="PANTHER" id="PTHR13794">
    <property type="entry name" value="ENOLASE SUPERFAMILY, MANDELATE RACEMASE"/>
    <property type="match status" value="1"/>
</dbReference>
<dbReference type="InterPro" id="IPR036849">
    <property type="entry name" value="Enolase-like_C_sf"/>
</dbReference>
<accession>X6NE66</accession>
<reference evidence="6 7" key="1">
    <citation type="journal article" date="2013" name="Curr. Biol.">
        <title>The Genome of the Foraminiferan Reticulomyxa filosa.</title>
        <authorList>
            <person name="Glockner G."/>
            <person name="Hulsmann N."/>
            <person name="Schleicher M."/>
            <person name="Noegel A.A."/>
            <person name="Eichinger L."/>
            <person name="Gallinger C."/>
            <person name="Pawlowski J."/>
            <person name="Sierra R."/>
            <person name="Euteneuer U."/>
            <person name="Pillet L."/>
            <person name="Moustafa A."/>
            <person name="Platzer M."/>
            <person name="Groth M."/>
            <person name="Szafranski K."/>
            <person name="Schliwa M."/>
        </authorList>
    </citation>
    <scope>NUCLEOTIDE SEQUENCE [LARGE SCALE GENOMIC DNA]</scope>
</reference>
<evidence type="ECO:0008006" key="8">
    <source>
        <dbReference type="Google" id="ProtNLM"/>
    </source>
</evidence>
<dbReference type="Gene3D" id="3.30.390.10">
    <property type="entry name" value="Enolase-like, N-terminal domain"/>
    <property type="match status" value="1"/>
</dbReference>
<dbReference type="GO" id="GO:0000287">
    <property type="term" value="F:magnesium ion binding"/>
    <property type="evidence" value="ECO:0007669"/>
    <property type="project" value="TreeGrafter"/>
</dbReference>
<gene>
    <name evidence="6" type="ORF">RFI_13537</name>
</gene>
<keyword evidence="3" id="KW-0460">Magnesium</keyword>
<dbReference type="InterPro" id="IPR046945">
    <property type="entry name" value="RHMD-like"/>
</dbReference>
<evidence type="ECO:0000259" key="5">
    <source>
        <dbReference type="Pfam" id="PF13378"/>
    </source>
</evidence>
<feature type="domain" description="Mandelate racemase/muconate lactonizing enzyme N-terminal" evidence="4">
    <location>
        <begin position="39"/>
        <end position="140"/>
    </location>
</feature>
<proteinExistence type="predicted"/>
<dbReference type="SFLD" id="SFLDS00001">
    <property type="entry name" value="Enolase"/>
    <property type="match status" value="1"/>
</dbReference>
<feature type="domain" description="Enolase C-terminal" evidence="5">
    <location>
        <begin position="253"/>
        <end position="410"/>
    </location>
</feature>
<dbReference type="InterPro" id="IPR029065">
    <property type="entry name" value="Enolase_C-like"/>
</dbReference>
<keyword evidence="2" id="KW-0479">Metal-binding</keyword>
<dbReference type="OrthoDB" id="17395at2759"/>
<dbReference type="AlphaFoldDB" id="X6NE66"/>
<dbReference type="Proteomes" id="UP000023152">
    <property type="component" value="Unassembled WGS sequence"/>
</dbReference>
<evidence type="ECO:0000256" key="1">
    <source>
        <dbReference type="ARBA" id="ARBA00001946"/>
    </source>
</evidence>
<evidence type="ECO:0000313" key="7">
    <source>
        <dbReference type="Proteomes" id="UP000023152"/>
    </source>
</evidence>
<comment type="cofactor">
    <cofactor evidence="1">
        <name>Mg(2+)</name>
        <dbReference type="ChEBI" id="CHEBI:18420"/>
    </cofactor>
</comment>
<organism evidence="6 7">
    <name type="scientific">Reticulomyxa filosa</name>
    <dbReference type="NCBI Taxonomy" id="46433"/>
    <lineage>
        <taxon>Eukaryota</taxon>
        <taxon>Sar</taxon>
        <taxon>Rhizaria</taxon>
        <taxon>Retaria</taxon>
        <taxon>Foraminifera</taxon>
        <taxon>Monothalamids</taxon>
        <taxon>Reticulomyxidae</taxon>
        <taxon>Reticulomyxa</taxon>
    </lineage>
</organism>
<evidence type="ECO:0000313" key="6">
    <source>
        <dbReference type="EMBL" id="ETO23642.1"/>
    </source>
</evidence>
<evidence type="ECO:0000256" key="3">
    <source>
        <dbReference type="ARBA" id="ARBA00022842"/>
    </source>
</evidence>
<sequence length="572" mass="65188">MTTTRQAVKIGVLTRLGMFSKKQKNKCIKKQKQATNPIKRTMIVEVELNGGIIGHGVSIGGEPEKNNKNEKGCYLVEKHFARLIEGQDVHNVELMWDHMFKASINYGRKGLVIQSISAVDLALWDCLGKLLKEPVFNLLGGKCKQKLPVYATTVRPDIAQSLGFVGAKIPLPYGPGDGDLGMKANMDRIKECCKSINPKPPFNHQSSPFPLMIDCYMSLTVPYTLELLNLINVQINQNPDFNQFFSLFIFCFANVTMKWVEEYLPPDNYAGYKHIYDYCKSSNQLSSILLTCGEHEYTRYGFKMLLENNCVDVLQPDITWLGGITEAKKVISLASAYDINVIPHGSSVYSYHLQIAFPNCPMAEFLMLSPHADSIQPLFGDLFVDEPVPKDGFIELSDEKFGFGVTLNPKLKLKRPYTHKELSIESLLKNQQDMCPKSQAEWLQLHSKGPAELKSKLIFCEIFTFIFFYQIATNKISTVQNNSNFHNNYFVCCAATFGLLSRFLRIITYSKIFYYKNTDRCLTLSQSKVISTEFHQSIGKSDLEKIKKNEKTKSKRSILFTFFLFFFNFFIF</sequence>
<name>X6NE66_RETFI</name>
<dbReference type="Pfam" id="PF13378">
    <property type="entry name" value="MR_MLE_C"/>
    <property type="match status" value="1"/>
</dbReference>
<protein>
    <recommendedName>
        <fullName evidence="8">Mandelate racemase/muconate lactonizing enzyme C-terminal domain-containing protein</fullName>
    </recommendedName>
</protein>
<dbReference type="SUPFAM" id="SSF54826">
    <property type="entry name" value="Enolase N-terminal domain-like"/>
    <property type="match status" value="1"/>
</dbReference>
<dbReference type="EMBL" id="ASPP01009792">
    <property type="protein sequence ID" value="ETO23642.1"/>
    <property type="molecule type" value="Genomic_DNA"/>
</dbReference>
<evidence type="ECO:0000256" key="2">
    <source>
        <dbReference type="ARBA" id="ARBA00022723"/>
    </source>
</evidence>
<dbReference type="PANTHER" id="PTHR13794:SF58">
    <property type="entry name" value="MITOCHONDRIAL ENOLASE SUPERFAMILY MEMBER 1"/>
    <property type="match status" value="1"/>
</dbReference>
<dbReference type="InterPro" id="IPR029017">
    <property type="entry name" value="Enolase-like_N"/>
</dbReference>
<comment type="caution">
    <text evidence="6">The sequence shown here is derived from an EMBL/GenBank/DDBJ whole genome shotgun (WGS) entry which is preliminary data.</text>
</comment>